<accession>A0AAU6PAV6</accession>
<reference evidence="1" key="1">
    <citation type="journal article" date="2024" name="Sci. Rep.">
        <title>Phylogeny, envenomation syndrome, and membrane-permeabilising venom produced by Australia's 'electric' caterpillar Comana monomorpha (Lepidoptera: Limacodidae).</title>
        <authorList>
            <person name="Goudarzi M.H."/>
            <person name="Robinson S.D."/>
            <person name="Cardoso F.C."/>
            <person name="Mitchell M.L."/>
            <person name="Cook L.G."/>
            <person name="King G.F."/>
            <person name="Walker A.A."/>
        </authorList>
    </citation>
    <scope>NUCLEOTIDE SEQUENCE</scope>
    <source>
        <strain evidence="1">U_LCTX_1_Cm35</strain>
    </source>
</reference>
<organism evidence="1">
    <name type="scientific">Comana monomorpha</name>
    <dbReference type="NCBI Taxonomy" id="1555636"/>
    <lineage>
        <taxon>Eukaryota</taxon>
        <taxon>Metazoa</taxon>
        <taxon>Ecdysozoa</taxon>
        <taxon>Arthropoda</taxon>
        <taxon>Hexapoda</taxon>
        <taxon>Insecta</taxon>
        <taxon>Pterygota</taxon>
        <taxon>Neoptera</taxon>
        <taxon>Endopterygota</taxon>
        <taxon>Lepidoptera</taxon>
        <taxon>Glossata</taxon>
        <taxon>Ditrysia</taxon>
        <taxon>Zygaenoidea</taxon>
        <taxon>Limacodidae</taxon>
        <taxon>Comana</taxon>
    </lineage>
</organism>
<protein>
    <submittedName>
        <fullName evidence="1">Venom peptide</fullName>
    </submittedName>
</protein>
<dbReference type="AlphaFoldDB" id="A0AAU6PAV6"/>
<evidence type="ECO:0000313" key="1">
    <source>
        <dbReference type="EMBL" id="WXB20567.1"/>
    </source>
</evidence>
<dbReference type="EMBL" id="PP480836">
    <property type="protein sequence ID" value="WXB20567.1"/>
    <property type="molecule type" value="mRNA"/>
</dbReference>
<sequence>MSKLLIIFVAFTLLLAQFSVVESSRLLQKRQLDSLSGATFGR</sequence>
<proteinExistence type="evidence at transcript level"/>
<name>A0AAU6PAV6_9NEOP</name>